<evidence type="ECO:0000256" key="10">
    <source>
        <dbReference type="ARBA" id="ARBA00023288"/>
    </source>
</evidence>
<dbReference type="EMBL" id="JBBPBK010000002">
    <property type="protein sequence ID" value="KAK9290461.1"/>
    <property type="molecule type" value="Genomic_DNA"/>
</dbReference>
<dbReference type="PROSITE" id="PS50089">
    <property type="entry name" value="ZF_RING_2"/>
    <property type="match status" value="1"/>
</dbReference>
<evidence type="ECO:0000256" key="5">
    <source>
        <dbReference type="ARBA" id="ARBA00022707"/>
    </source>
</evidence>
<dbReference type="EC" id="2.3.2.27" evidence="3"/>
<dbReference type="GO" id="GO:0016567">
    <property type="term" value="P:protein ubiquitination"/>
    <property type="evidence" value="ECO:0007669"/>
    <property type="project" value="TreeGrafter"/>
</dbReference>
<feature type="domain" description="RING-type" evidence="14">
    <location>
        <begin position="307"/>
        <end position="346"/>
    </location>
</feature>
<dbReference type="InterPro" id="IPR001841">
    <property type="entry name" value="Znf_RING"/>
</dbReference>
<dbReference type="AlphaFoldDB" id="A0AAP0SA47"/>
<keyword evidence="9" id="KW-0862">Zinc</keyword>
<evidence type="ECO:0000256" key="3">
    <source>
        <dbReference type="ARBA" id="ARBA00012483"/>
    </source>
</evidence>
<dbReference type="FunFam" id="3.30.40.10:FF:000115">
    <property type="entry name" value="probable E3 ubiquitin-protein ligase LOG2"/>
    <property type="match status" value="1"/>
</dbReference>
<dbReference type="Pfam" id="PF13920">
    <property type="entry name" value="zf-C3HC4_3"/>
    <property type="match status" value="1"/>
</dbReference>
<evidence type="ECO:0000256" key="12">
    <source>
        <dbReference type="PROSITE-ProRule" id="PRU00175"/>
    </source>
</evidence>
<evidence type="ECO:0000256" key="8">
    <source>
        <dbReference type="ARBA" id="ARBA00022786"/>
    </source>
</evidence>
<dbReference type="PANTHER" id="PTHR22996:SF0">
    <property type="entry name" value="RE60872P-RELATED"/>
    <property type="match status" value="1"/>
</dbReference>
<dbReference type="GO" id="GO:0008270">
    <property type="term" value="F:zinc ion binding"/>
    <property type="evidence" value="ECO:0007669"/>
    <property type="project" value="UniProtKB-KW"/>
</dbReference>
<feature type="compositionally biased region" description="Low complexity" evidence="13">
    <location>
        <begin position="1"/>
        <end position="10"/>
    </location>
</feature>
<sequence length="363" mass="40202">MGNIASSSVSGRRRQGSRRSHPPPPPPQPPQPEITANRYVFAAATPYPAQYPNPPQYYQYPGYYPPPPPAMPVPLPAPYDHHHRGGAPPHMDPAQANWVGGRYPCGPVMPPPAPCVEHQKAVTIRNDVNLKKETLRVEPDEENPGRFLVAFTFDATVAGSITIIFFAKESEDCNLTPMKESLFQPVTVHFQQGLGQKFRQPSGTGIDFSMVEETELLKEDSMDVYPLAVKAEASSVNQNGSDGNSTPGTMNSQITQAVFEKEKGEYQVRVVKQILWVNGMRYELQEIYGIGNSVDGDFDGNDPGKECVICLSEPRDTTVLPCRHMCMCSGCAKVLRFQTNRCPICRQPFERLLEIKVSNGPDE</sequence>
<organism evidence="15 16">
    <name type="scientific">Liquidambar formosana</name>
    <name type="common">Formosan gum</name>
    <dbReference type="NCBI Taxonomy" id="63359"/>
    <lineage>
        <taxon>Eukaryota</taxon>
        <taxon>Viridiplantae</taxon>
        <taxon>Streptophyta</taxon>
        <taxon>Embryophyta</taxon>
        <taxon>Tracheophyta</taxon>
        <taxon>Spermatophyta</taxon>
        <taxon>Magnoliopsida</taxon>
        <taxon>eudicotyledons</taxon>
        <taxon>Gunneridae</taxon>
        <taxon>Pentapetalae</taxon>
        <taxon>Saxifragales</taxon>
        <taxon>Altingiaceae</taxon>
        <taxon>Liquidambar</taxon>
    </lineage>
</organism>
<dbReference type="Gene3D" id="3.30.40.10">
    <property type="entry name" value="Zinc/RING finger domain, C3HC4 (zinc finger)"/>
    <property type="match status" value="1"/>
</dbReference>
<keyword evidence="16" id="KW-1185">Reference proteome</keyword>
<dbReference type="Pfam" id="PF26192">
    <property type="entry name" value="RNF157-like_N"/>
    <property type="match status" value="1"/>
</dbReference>
<feature type="region of interest" description="Disordered" evidence="13">
    <location>
        <begin position="1"/>
        <end position="39"/>
    </location>
</feature>
<evidence type="ECO:0000313" key="16">
    <source>
        <dbReference type="Proteomes" id="UP001415857"/>
    </source>
</evidence>
<comment type="pathway">
    <text evidence="2">Protein modification; protein ubiquitination.</text>
</comment>
<feature type="compositionally biased region" description="Pro residues" evidence="13">
    <location>
        <begin position="22"/>
        <end position="32"/>
    </location>
</feature>
<evidence type="ECO:0000259" key="14">
    <source>
        <dbReference type="PROSITE" id="PS50089"/>
    </source>
</evidence>
<dbReference type="SMART" id="SM00184">
    <property type="entry name" value="RING"/>
    <property type="match status" value="1"/>
</dbReference>
<protein>
    <recommendedName>
        <fullName evidence="3">RING-type E3 ubiquitin transferase</fullName>
        <ecNumber evidence="3">2.3.2.27</ecNumber>
    </recommendedName>
</protein>
<comment type="catalytic activity">
    <reaction evidence="1">
        <text>S-ubiquitinyl-[E2 ubiquitin-conjugating enzyme]-L-cysteine + [acceptor protein]-L-lysine = [E2 ubiquitin-conjugating enzyme]-L-cysteine + N(6)-ubiquitinyl-[acceptor protein]-L-lysine.</text>
        <dbReference type="EC" id="2.3.2.27"/>
    </reaction>
</comment>
<dbReference type="InterPro" id="IPR045195">
    <property type="entry name" value="LOG2-like_mRING_C3HC5"/>
</dbReference>
<reference evidence="15 16" key="1">
    <citation type="journal article" date="2024" name="Plant J.">
        <title>Genome sequences and population genomics reveal climatic adaptation and genomic divergence between two closely related sweetgum species.</title>
        <authorList>
            <person name="Xu W.Q."/>
            <person name="Ren C.Q."/>
            <person name="Zhang X.Y."/>
            <person name="Comes H.P."/>
            <person name="Liu X.H."/>
            <person name="Li Y.G."/>
            <person name="Kettle C.J."/>
            <person name="Jalonen R."/>
            <person name="Gaisberger H."/>
            <person name="Ma Y.Z."/>
            <person name="Qiu Y.X."/>
        </authorList>
    </citation>
    <scope>NUCLEOTIDE SEQUENCE [LARGE SCALE GENOMIC DNA]</scope>
    <source>
        <strain evidence="15">Hangzhou</strain>
    </source>
</reference>
<evidence type="ECO:0000256" key="11">
    <source>
        <dbReference type="ARBA" id="ARBA00025721"/>
    </source>
</evidence>
<keyword evidence="5" id="KW-0519">Myristate</keyword>
<evidence type="ECO:0000256" key="7">
    <source>
        <dbReference type="ARBA" id="ARBA00022771"/>
    </source>
</evidence>
<gene>
    <name evidence="15" type="ORF">L1049_008631</name>
</gene>
<feature type="compositionally biased region" description="Basic residues" evidence="13">
    <location>
        <begin position="11"/>
        <end position="21"/>
    </location>
</feature>
<dbReference type="SUPFAM" id="SSF57850">
    <property type="entry name" value="RING/U-box"/>
    <property type="match status" value="1"/>
</dbReference>
<evidence type="ECO:0000256" key="1">
    <source>
        <dbReference type="ARBA" id="ARBA00000900"/>
    </source>
</evidence>
<accession>A0AAP0SA47</accession>
<comment type="caution">
    <text evidence="15">The sequence shown here is derived from an EMBL/GenBank/DDBJ whole genome shotgun (WGS) entry which is preliminary data.</text>
</comment>
<dbReference type="PANTHER" id="PTHR22996">
    <property type="entry name" value="MAHOGUNIN"/>
    <property type="match status" value="1"/>
</dbReference>
<dbReference type="InterPro" id="IPR045194">
    <property type="entry name" value="MGRN1/RNF157-like"/>
</dbReference>
<evidence type="ECO:0000313" key="15">
    <source>
        <dbReference type="EMBL" id="KAK9290461.1"/>
    </source>
</evidence>
<evidence type="ECO:0000256" key="6">
    <source>
        <dbReference type="ARBA" id="ARBA00022723"/>
    </source>
</evidence>
<evidence type="ECO:0000256" key="9">
    <source>
        <dbReference type="ARBA" id="ARBA00022833"/>
    </source>
</evidence>
<keyword evidence="7 12" id="KW-0863">Zinc-finger</keyword>
<dbReference type="Proteomes" id="UP001415857">
    <property type="component" value="Unassembled WGS sequence"/>
</dbReference>
<dbReference type="CDD" id="cd16789">
    <property type="entry name" value="mRING-HC-C3HC5_MGRN1-like"/>
    <property type="match status" value="1"/>
</dbReference>
<evidence type="ECO:0000256" key="2">
    <source>
        <dbReference type="ARBA" id="ARBA00004906"/>
    </source>
</evidence>
<comment type="similarity">
    <text evidence="11">Belongs to the RING-type zinc finger family. LOG2 subfamily.</text>
</comment>
<dbReference type="InterPro" id="IPR013083">
    <property type="entry name" value="Znf_RING/FYVE/PHD"/>
</dbReference>
<proteinExistence type="inferred from homology"/>
<evidence type="ECO:0000256" key="4">
    <source>
        <dbReference type="ARBA" id="ARBA00022679"/>
    </source>
</evidence>
<dbReference type="GO" id="GO:0061630">
    <property type="term" value="F:ubiquitin protein ligase activity"/>
    <property type="evidence" value="ECO:0007669"/>
    <property type="project" value="UniProtKB-EC"/>
</dbReference>
<dbReference type="InterPro" id="IPR058981">
    <property type="entry name" value="MGRN1/RNF157-like_N"/>
</dbReference>
<keyword evidence="8" id="KW-0833">Ubl conjugation pathway</keyword>
<keyword evidence="10" id="KW-0449">Lipoprotein</keyword>
<name>A0AAP0SA47_LIQFO</name>
<keyword evidence="6" id="KW-0479">Metal-binding</keyword>
<keyword evidence="4" id="KW-0808">Transferase</keyword>
<evidence type="ECO:0000256" key="13">
    <source>
        <dbReference type="SAM" id="MobiDB-lite"/>
    </source>
</evidence>